<dbReference type="PANTHER" id="PTHR43309:SF3">
    <property type="entry name" value="5-OXOPROLINASE SUBUNIT C"/>
    <property type="match status" value="1"/>
</dbReference>
<comment type="caution">
    <text evidence="6">The sequence shown here is derived from an EMBL/GenBank/DDBJ whole genome shotgun (WGS) entry which is preliminary data.</text>
</comment>
<dbReference type="GO" id="GO:0016787">
    <property type="term" value="F:hydrolase activity"/>
    <property type="evidence" value="ECO:0007669"/>
    <property type="project" value="UniProtKB-KW"/>
</dbReference>
<evidence type="ECO:0000313" key="6">
    <source>
        <dbReference type="EMBL" id="PMD05993.1"/>
    </source>
</evidence>
<gene>
    <name evidence="6" type="ORF">CJ199_00880</name>
</gene>
<feature type="domain" description="Carboxyltransferase" evidence="5">
    <location>
        <begin position="247"/>
        <end position="520"/>
    </location>
</feature>
<dbReference type="InterPro" id="IPR003833">
    <property type="entry name" value="CT_C_D"/>
</dbReference>
<keyword evidence="3" id="KW-0067">ATP-binding</keyword>
<dbReference type="PANTHER" id="PTHR43309">
    <property type="entry name" value="5-OXOPROLINASE SUBUNIT C"/>
    <property type="match status" value="1"/>
</dbReference>
<evidence type="ECO:0000256" key="2">
    <source>
        <dbReference type="ARBA" id="ARBA00022801"/>
    </source>
</evidence>
<proteinExistence type="predicted"/>
<dbReference type="AlphaFoldDB" id="A0A2N6VPQ5"/>
<dbReference type="GO" id="GO:0005524">
    <property type="term" value="F:ATP binding"/>
    <property type="evidence" value="ECO:0007669"/>
    <property type="project" value="UniProtKB-KW"/>
</dbReference>
<feature type="domain" description="Carboxyltransferase" evidence="4">
    <location>
        <begin position="3"/>
        <end position="192"/>
    </location>
</feature>
<accession>A0A2N6VPQ5</accession>
<dbReference type="SUPFAM" id="SSF50891">
    <property type="entry name" value="Cyclophilin-like"/>
    <property type="match status" value="2"/>
</dbReference>
<reference evidence="6 7" key="1">
    <citation type="submission" date="2017-09" db="EMBL/GenBank/DDBJ databases">
        <title>Bacterial strain isolated from the female urinary microbiota.</title>
        <authorList>
            <person name="Thomas-White K."/>
            <person name="Kumar N."/>
            <person name="Forster S."/>
            <person name="Putonti C."/>
            <person name="Lawley T."/>
            <person name="Wolfe A.J."/>
        </authorList>
    </citation>
    <scope>NUCLEOTIDE SEQUENCE [LARGE SCALE GENOMIC DNA]</scope>
    <source>
        <strain evidence="6 7">UMB1301</strain>
    </source>
</reference>
<organism evidence="6 7">
    <name type="scientific">Brevibacterium paucivorans</name>
    <dbReference type="NCBI Taxonomy" id="170994"/>
    <lineage>
        <taxon>Bacteria</taxon>
        <taxon>Bacillati</taxon>
        <taxon>Actinomycetota</taxon>
        <taxon>Actinomycetes</taxon>
        <taxon>Micrococcales</taxon>
        <taxon>Brevibacteriaceae</taxon>
        <taxon>Brevibacterium</taxon>
    </lineage>
</organism>
<evidence type="ECO:0000313" key="7">
    <source>
        <dbReference type="Proteomes" id="UP000235598"/>
    </source>
</evidence>
<evidence type="ECO:0000259" key="4">
    <source>
        <dbReference type="SMART" id="SM00796"/>
    </source>
</evidence>
<evidence type="ECO:0000256" key="1">
    <source>
        <dbReference type="ARBA" id="ARBA00022741"/>
    </source>
</evidence>
<keyword evidence="1" id="KW-0547">Nucleotide-binding</keyword>
<evidence type="ECO:0008006" key="8">
    <source>
        <dbReference type="Google" id="ProtNLM"/>
    </source>
</evidence>
<dbReference type="Gene3D" id="2.40.100.10">
    <property type="entry name" value="Cyclophilin-like"/>
    <property type="match status" value="2"/>
</dbReference>
<protein>
    <recommendedName>
        <fullName evidence="8">Urea amidolyase</fullName>
    </recommendedName>
</protein>
<dbReference type="Gene3D" id="3.30.1360.40">
    <property type="match status" value="1"/>
</dbReference>
<dbReference type="RefSeq" id="WP_102237648.1">
    <property type="nucleotide sequence ID" value="NZ_PNHK01000001.1"/>
</dbReference>
<sequence length="520" mass="54619">MTPEFRLMGTRSVLIDLPDTRTVMRWHAHLNAHPLDGQIEVIAAANTLLFKADTRRALDAALKTLRSLQPPEVREQENKTVEIDVVYSGEDLEEAANLYGMSPQALIDFHTSEEWTAAFGGFAPGFVYCTSASQSWDTPRKSSPRPQVPAGSVALAGPYSAVYPIDSPGGWQLIGTTPTPVWDETQNLPNLIQPGDTVRYRAVTEHINVKPPTTSAVSPHPGEPVATVTEVGLQALFQDLGRVGHGDVGVSTSGALDRGATRQANRIVGNSSSATVIECLFGGFSFCADVDVTCAVTGAQAPLTVDGQPTPLRTPVVIPAGAKLSVGAPTCGARNYVAVRGGFAAPTVMGSTATDTLSKLGPDPIVAGQKLSVETDSVPAAVGEAEPRTLPEQLDAVTLRAVPGPRAHWCAPSELDTLTAQSWTVSSTSNRIALRLTPSEDGRALKRAEDKGELASEGMVSGAIQVPPEGHPVLFLADHPVTGGYPVIATVVAEDLDLAAQLPPGALIHFDLVDIPGEAV</sequence>
<dbReference type="EMBL" id="PNHK01000001">
    <property type="protein sequence ID" value="PMD05993.1"/>
    <property type="molecule type" value="Genomic_DNA"/>
</dbReference>
<keyword evidence="2" id="KW-0378">Hydrolase</keyword>
<evidence type="ECO:0000256" key="3">
    <source>
        <dbReference type="ARBA" id="ARBA00022840"/>
    </source>
</evidence>
<dbReference type="Pfam" id="PF02626">
    <property type="entry name" value="CT_A_B"/>
    <property type="match status" value="1"/>
</dbReference>
<dbReference type="OrthoDB" id="9768696at2"/>
<dbReference type="Proteomes" id="UP000235598">
    <property type="component" value="Unassembled WGS sequence"/>
</dbReference>
<dbReference type="InterPro" id="IPR029000">
    <property type="entry name" value="Cyclophilin-like_dom_sf"/>
</dbReference>
<dbReference type="Pfam" id="PF02682">
    <property type="entry name" value="CT_C_D"/>
    <property type="match status" value="1"/>
</dbReference>
<dbReference type="SMART" id="SM00796">
    <property type="entry name" value="AHS1"/>
    <property type="match status" value="1"/>
</dbReference>
<dbReference type="InterPro" id="IPR052708">
    <property type="entry name" value="PxpC"/>
</dbReference>
<dbReference type="InterPro" id="IPR003778">
    <property type="entry name" value="CT_A_B"/>
</dbReference>
<dbReference type="SMART" id="SM00797">
    <property type="entry name" value="AHS2"/>
    <property type="match status" value="1"/>
</dbReference>
<evidence type="ECO:0000259" key="5">
    <source>
        <dbReference type="SMART" id="SM00797"/>
    </source>
</evidence>
<name>A0A2N6VPQ5_9MICO</name>